<dbReference type="EMBL" id="JBHTEK010000005">
    <property type="protein sequence ID" value="MFC7671004.1"/>
    <property type="molecule type" value="Genomic_DNA"/>
</dbReference>
<organism evidence="3 4">
    <name type="scientific">Hymenobacter humi</name>
    <dbReference type="NCBI Taxonomy" id="1411620"/>
    <lineage>
        <taxon>Bacteria</taxon>
        <taxon>Pseudomonadati</taxon>
        <taxon>Bacteroidota</taxon>
        <taxon>Cytophagia</taxon>
        <taxon>Cytophagales</taxon>
        <taxon>Hymenobacteraceae</taxon>
        <taxon>Hymenobacter</taxon>
    </lineage>
</organism>
<feature type="signal peptide" evidence="2">
    <location>
        <begin position="1"/>
        <end position="20"/>
    </location>
</feature>
<evidence type="ECO:0008006" key="5">
    <source>
        <dbReference type="Google" id="ProtNLM"/>
    </source>
</evidence>
<feature type="chain" id="PRO_5047343903" description="YtxH domain-containing protein" evidence="2">
    <location>
        <begin position="21"/>
        <end position="86"/>
    </location>
</feature>
<comment type="caution">
    <text evidence="3">The sequence shown here is derived from an EMBL/GenBank/DDBJ whole genome shotgun (WGS) entry which is preliminary data.</text>
</comment>
<reference evidence="4" key="1">
    <citation type="journal article" date="2019" name="Int. J. Syst. Evol. Microbiol.">
        <title>The Global Catalogue of Microorganisms (GCM) 10K type strain sequencing project: providing services to taxonomists for standard genome sequencing and annotation.</title>
        <authorList>
            <consortium name="The Broad Institute Genomics Platform"/>
            <consortium name="The Broad Institute Genome Sequencing Center for Infectious Disease"/>
            <person name="Wu L."/>
            <person name="Ma J."/>
        </authorList>
    </citation>
    <scope>NUCLEOTIDE SEQUENCE [LARGE SCALE GENOMIC DNA]</scope>
    <source>
        <strain evidence="4">JCM 19635</strain>
    </source>
</reference>
<protein>
    <recommendedName>
        <fullName evidence="5">YtxH domain-containing protein</fullName>
    </recommendedName>
</protein>
<gene>
    <name evidence="3" type="ORF">ACFQT0_29140</name>
</gene>
<sequence>MNPSVKSSLPALLAFGAASAAGMVAAVLLAPASGHHLRTRMAARIHSWTKLLTGRHRDHGAHGPGAALPSTERNLSMQPDHLLSKR</sequence>
<evidence type="ECO:0000313" key="3">
    <source>
        <dbReference type="EMBL" id="MFC7671004.1"/>
    </source>
</evidence>
<evidence type="ECO:0000256" key="2">
    <source>
        <dbReference type="SAM" id="SignalP"/>
    </source>
</evidence>
<dbReference type="RefSeq" id="WP_380206848.1">
    <property type="nucleotide sequence ID" value="NZ_JBHTEK010000005.1"/>
</dbReference>
<keyword evidence="4" id="KW-1185">Reference proteome</keyword>
<accession>A0ABW2UDB0</accession>
<evidence type="ECO:0000256" key="1">
    <source>
        <dbReference type="SAM" id="MobiDB-lite"/>
    </source>
</evidence>
<proteinExistence type="predicted"/>
<evidence type="ECO:0000313" key="4">
    <source>
        <dbReference type="Proteomes" id="UP001596513"/>
    </source>
</evidence>
<dbReference type="Proteomes" id="UP001596513">
    <property type="component" value="Unassembled WGS sequence"/>
</dbReference>
<feature type="region of interest" description="Disordered" evidence="1">
    <location>
        <begin position="54"/>
        <end position="86"/>
    </location>
</feature>
<name>A0ABW2UDB0_9BACT</name>
<keyword evidence="2" id="KW-0732">Signal</keyword>